<evidence type="ECO:0000313" key="3">
    <source>
        <dbReference type="Proteomes" id="UP000267342"/>
    </source>
</evidence>
<protein>
    <submittedName>
        <fullName evidence="2">Chromosome segregation ATPases</fullName>
    </submittedName>
</protein>
<feature type="coiled-coil region" evidence="1">
    <location>
        <begin position="118"/>
        <end position="145"/>
    </location>
</feature>
<accession>A0A348HGM6</accession>
<dbReference type="SUPFAM" id="SSF52540">
    <property type="entry name" value="P-loop containing nucleoside triphosphate hydrolases"/>
    <property type="match status" value="1"/>
</dbReference>
<gene>
    <name evidence="2" type="ORF">ZBT109_2032</name>
</gene>
<sequence length="731" mass="83268">MTKTNNFAACLYDGVLEQIHDVISALEHDISDGRQRVEYATARVVLDGIEGMLRQLMNDLRDSAEWNTFTIAFYGERNAGKSTLIECLRILLKEEGKQEQRQAFRALQKQFGLYEHDLNLLEQQADKFERRQADARQKMAEADHQYGQQETDLARKISELRQRISDSRCTASIPQRLFSRVRRLPEDAMLKQLQQQFSRLPEQHALVIERLQRQQHDAQLKHQNIMKQHQTALDNRHQLEAYEDGSIINSGRSGTSHGIRQYEFMVNGRSFRILDVPGIEVSNEHFHLDIQNAVKCAHAVFYVTHRAAPPSTDDDAETLERIKVHLGAQTEVWTVFNKPVSNPRVLRKVALVSNDDQSGLTELDRQMREALGRHYKRSTTLSALPGFLALADCLTPLSSRALSRKTFMDALTAERLLDASGVGNFNQLLMQEVIKDTESKIQHANANKIRVAIDSACTVIARLVGEQFLPLQDELHKETGYAGLQLDRARARLDKEVSAIGRQSIMAFGARVRQQINAQIEEDISNDEFEVRLQAIMEKEQGAVQDGLPEQFEGKVQQCQRQVAGIIERFEEHAKDILLCHERINASAMARELAIDVHVDRGIDLHGLIEGVVDGAPLSWAPVRWGMAPLGDVTLLTGLFKSIWGYFSDDYRKSQQRKAAEKNIRKAYRELSHALHQRQREALQPLKDKLEEINALLWTPVVRTKKVCGAIDTLRVQLIKVAEDVTKERKR</sequence>
<dbReference type="AlphaFoldDB" id="A0A348HGM6"/>
<dbReference type="OrthoDB" id="7375852at2"/>
<dbReference type="InterPro" id="IPR027417">
    <property type="entry name" value="P-loop_NTPase"/>
</dbReference>
<dbReference type="Gene3D" id="3.40.50.300">
    <property type="entry name" value="P-loop containing nucleotide triphosphate hydrolases"/>
    <property type="match status" value="1"/>
</dbReference>
<dbReference type="KEGG" id="zpl:ZBT109_2032"/>
<keyword evidence="3" id="KW-1185">Reference proteome</keyword>
<dbReference type="EMBL" id="AP018933">
    <property type="protein sequence ID" value="BBG30778.1"/>
    <property type="molecule type" value="Genomic_DNA"/>
</dbReference>
<evidence type="ECO:0000256" key="1">
    <source>
        <dbReference type="SAM" id="Coils"/>
    </source>
</evidence>
<name>A0A348HGM6_9GAMM</name>
<keyword evidence="1" id="KW-0175">Coiled coil</keyword>
<proteinExistence type="predicted"/>
<dbReference type="Proteomes" id="UP000267342">
    <property type="component" value="Chromosome"/>
</dbReference>
<evidence type="ECO:0000313" key="2">
    <source>
        <dbReference type="EMBL" id="BBG30778.1"/>
    </source>
</evidence>
<dbReference type="RefSeq" id="WP_027704728.1">
    <property type="nucleotide sequence ID" value="NZ_AP018933.1"/>
</dbReference>
<reference evidence="2 3" key="1">
    <citation type="submission" date="2018-09" db="EMBL/GenBank/DDBJ databases">
        <title>Zymobacter palmae IAM14233 (=T109) whole genome analysis.</title>
        <authorList>
            <person name="Yanase H."/>
        </authorList>
    </citation>
    <scope>NUCLEOTIDE SEQUENCE [LARGE SCALE GENOMIC DNA]</scope>
    <source>
        <strain evidence="2 3">IAM14233</strain>
    </source>
</reference>
<organism evidence="2 3">
    <name type="scientific">Zymobacter palmae</name>
    <dbReference type="NCBI Taxonomy" id="33074"/>
    <lineage>
        <taxon>Bacteria</taxon>
        <taxon>Pseudomonadati</taxon>
        <taxon>Pseudomonadota</taxon>
        <taxon>Gammaproteobacteria</taxon>
        <taxon>Oceanospirillales</taxon>
        <taxon>Halomonadaceae</taxon>
        <taxon>Zymobacter group</taxon>
        <taxon>Zymobacter</taxon>
    </lineage>
</organism>